<keyword evidence="4" id="KW-0862">Zinc</keyword>
<dbReference type="Pfam" id="PF00383">
    <property type="entry name" value="dCMP_cyt_deam_1"/>
    <property type="match status" value="1"/>
</dbReference>
<dbReference type="NCBIfam" id="NF041025">
    <property type="entry name" value="antiphage_deaminase"/>
    <property type="match status" value="1"/>
</dbReference>
<dbReference type="SUPFAM" id="SSF52540">
    <property type="entry name" value="P-loop containing nucleoside triphosphate hydrolases"/>
    <property type="match status" value="1"/>
</dbReference>
<sequence>MAEPAKAARPAPADNDERNVGARELLVGQAANELVVAVVGHVGSGTSEIAELVANLLEDIGGFETTIVKARREIEEWARANGKPVPADRDRLETTQALQDLGDAMRAQTSDFASVGEAIAARIRVLRAEKQAVVIEGSEPVVPDGTPRAYVVDAIRHPAEVEVLRHIYQDAFVLIGVVCDEDVRITRITRKYENAGRAAAEALMKCDAKRGPKNGQRVSDAFHMSDFFVDNSEPRLLENGEGNSDWNVNEKLTRLLKIVSHSEVIRPSIAETAMHHAYSASMRSACLSRQVGAALIDDAGNVIATGTNEAPRAGGGVYGELFADEGSDHRCAFSNKYCSNTVQQNEIATRIVDNIPALKSLPPEEKAAISVQLRDTDIGDLIEFSRAVHAEMDALLSAARAGTSTVGTRLYVTTFPCHYCARHIVSAGVDEVQFIEPYPKSKALSLHKDSIETVASRWSSPSDVRLKTKVGDDDTHPKVLFRPFVGVAPRMYRRAFLKMRELKDKTTGKMDIGNPEWGTSWHLRAAGYAELEAQIANRGNKGG</sequence>
<evidence type="ECO:0000259" key="5">
    <source>
        <dbReference type="PROSITE" id="PS51747"/>
    </source>
</evidence>
<organism evidence="6 7">
    <name type="scientific">Brevundimonas vitisensis</name>
    <dbReference type="NCBI Taxonomy" id="2800818"/>
    <lineage>
        <taxon>Bacteria</taxon>
        <taxon>Pseudomonadati</taxon>
        <taxon>Pseudomonadota</taxon>
        <taxon>Alphaproteobacteria</taxon>
        <taxon>Caulobacterales</taxon>
        <taxon>Caulobacteraceae</taxon>
        <taxon>Brevundimonas</taxon>
    </lineage>
</organism>
<evidence type="ECO:0000256" key="1">
    <source>
        <dbReference type="ARBA" id="ARBA00006576"/>
    </source>
</evidence>
<keyword evidence="7" id="KW-1185">Reference proteome</keyword>
<evidence type="ECO:0000256" key="4">
    <source>
        <dbReference type="ARBA" id="ARBA00022833"/>
    </source>
</evidence>
<protein>
    <recommendedName>
        <fullName evidence="5">CMP/dCMP-type deaminase domain-containing protein</fullName>
    </recommendedName>
</protein>
<dbReference type="EMBL" id="CP067977">
    <property type="protein sequence ID" value="QQQ19732.1"/>
    <property type="molecule type" value="Genomic_DNA"/>
</dbReference>
<accession>A0ABX7BQ62</accession>
<dbReference type="InterPro" id="IPR002125">
    <property type="entry name" value="CMP_dCMP_dom"/>
</dbReference>
<evidence type="ECO:0000313" key="7">
    <source>
        <dbReference type="Proteomes" id="UP000595448"/>
    </source>
</evidence>
<dbReference type="InterPro" id="IPR016193">
    <property type="entry name" value="Cytidine_deaminase-like"/>
</dbReference>
<dbReference type="Gene3D" id="3.40.140.10">
    <property type="entry name" value="Cytidine Deaminase, domain 2"/>
    <property type="match status" value="1"/>
</dbReference>
<name>A0ABX7BQ62_9CAUL</name>
<dbReference type="SUPFAM" id="SSF53927">
    <property type="entry name" value="Cytidine deaminase-like"/>
    <property type="match status" value="1"/>
</dbReference>
<dbReference type="RefSeq" id="WP_201104103.1">
    <property type="nucleotide sequence ID" value="NZ_CP067977.1"/>
</dbReference>
<dbReference type="InterPro" id="IPR016192">
    <property type="entry name" value="APOBEC/CMP_deaminase_Zn-bd"/>
</dbReference>
<dbReference type="InterPro" id="IPR027417">
    <property type="entry name" value="P-loop_NTPase"/>
</dbReference>
<proteinExistence type="inferred from homology"/>
<keyword evidence="2" id="KW-0479">Metal-binding</keyword>
<dbReference type="Proteomes" id="UP000595448">
    <property type="component" value="Chromosome"/>
</dbReference>
<reference evidence="6 7" key="1">
    <citation type="submission" date="2021-01" db="EMBL/GenBank/DDBJ databases">
        <title>Brevundimonas vitis sp. nov., an bacterium isolated from grape (Vitis vinifera).</title>
        <authorList>
            <person name="Jiang L."/>
            <person name="Lee J."/>
        </authorList>
    </citation>
    <scope>NUCLEOTIDE SEQUENCE [LARGE SCALE GENOMIC DNA]</scope>
    <source>
        <strain evidence="6 7">GRTSA-9</strain>
    </source>
</reference>
<keyword evidence="3" id="KW-0378">Hydrolase</keyword>
<dbReference type="Gene3D" id="3.40.50.300">
    <property type="entry name" value="P-loop containing nucleotide triphosphate hydrolases"/>
    <property type="match status" value="1"/>
</dbReference>
<evidence type="ECO:0000313" key="6">
    <source>
        <dbReference type="EMBL" id="QQQ19732.1"/>
    </source>
</evidence>
<dbReference type="PROSITE" id="PS51747">
    <property type="entry name" value="CYT_DCMP_DEAMINASES_2"/>
    <property type="match status" value="1"/>
</dbReference>
<dbReference type="InterPro" id="IPR015517">
    <property type="entry name" value="dCMP_deaminase-rel"/>
</dbReference>
<gene>
    <name evidence="6" type="ORF">JIP62_06495</name>
</gene>
<dbReference type="PANTHER" id="PTHR11086">
    <property type="entry name" value="DEOXYCYTIDYLATE DEAMINASE-RELATED"/>
    <property type="match status" value="1"/>
</dbReference>
<dbReference type="PANTHER" id="PTHR11086:SF18">
    <property type="entry name" value="DEOXYCYTIDYLATE DEAMINASE"/>
    <property type="match status" value="1"/>
</dbReference>
<evidence type="ECO:0000256" key="3">
    <source>
        <dbReference type="ARBA" id="ARBA00022801"/>
    </source>
</evidence>
<comment type="similarity">
    <text evidence="1">Belongs to the cytidine and deoxycytidylate deaminase family.</text>
</comment>
<evidence type="ECO:0000256" key="2">
    <source>
        <dbReference type="ARBA" id="ARBA00022723"/>
    </source>
</evidence>
<feature type="domain" description="CMP/dCMP-type deaminase" evidence="5">
    <location>
        <begin position="268"/>
        <end position="457"/>
    </location>
</feature>
<dbReference type="PROSITE" id="PS00903">
    <property type="entry name" value="CYT_DCMP_DEAMINASES_1"/>
    <property type="match status" value="1"/>
</dbReference>